<dbReference type="EMBL" id="CP020918">
    <property type="protein sequence ID" value="AWG22998.1"/>
    <property type="molecule type" value="Genomic_DNA"/>
</dbReference>
<evidence type="ECO:0008006" key="4">
    <source>
        <dbReference type="Google" id="ProtNLM"/>
    </source>
</evidence>
<name>A0A2S1LH17_9FLAO</name>
<sequence length="360" mass="40084">MHTKIIIVFLSLVLSNAAIAQEEKKNPLTFSGYVETYYQFDTNNPETNSRPSFIYSHNRNNEVSLNLGLLKATYDTGMVRANLALGAGSYMNANYSAEPGVLKNIYEANVGFKVLKNQNLWITAGIMPSHIGFESAVGADCITLTRSIMAENSPYFEAGAKITYVSPSGQWELSGLYLNGWQRIQRVDGNTSPAFGHQLIYKPTNKITLNSSSFIGNDKPNDVSQRRYFHDFYGQFDLTSSVKLMAGFDLGWEQDIAQSNHYNKWYGASAMTQIAVTDKLNLAIRAEYYQDKKGVIIAIGTPNGFETYGASVNSDYKISSNLVWRTEVKNYSSKEGIYIKRGGETADDSLVFSTSLAMKF</sequence>
<dbReference type="SUPFAM" id="SSF56935">
    <property type="entry name" value="Porins"/>
    <property type="match status" value="1"/>
</dbReference>
<protein>
    <recommendedName>
        <fullName evidence="4">Porin</fullName>
    </recommendedName>
</protein>
<evidence type="ECO:0000313" key="2">
    <source>
        <dbReference type="EMBL" id="AWG22998.1"/>
    </source>
</evidence>
<dbReference type="Proteomes" id="UP000244527">
    <property type="component" value="Chromosome"/>
</dbReference>
<reference evidence="2 3" key="1">
    <citation type="submission" date="2017-04" db="EMBL/GenBank/DDBJ databases">
        <title>Compelte genome sequence of WV33.</title>
        <authorList>
            <person name="Lee P.C."/>
        </authorList>
    </citation>
    <scope>NUCLEOTIDE SEQUENCE [LARGE SCALE GENOMIC DNA]</scope>
    <source>
        <strain evidence="2 3">WV33</strain>
    </source>
</reference>
<dbReference type="RefSeq" id="WP_108741902.1">
    <property type="nucleotide sequence ID" value="NZ_CP020918.1"/>
</dbReference>
<keyword evidence="1" id="KW-0732">Signal</keyword>
<evidence type="ECO:0000313" key="3">
    <source>
        <dbReference type="Proteomes" id="UP000244527"/>
    </source>
</evidence>
<feature type="signal peptide" evidence="1">
    <location>
        <begin position="1"/>
        <end position="20"/>
    </location>
</feature>
<dbReference type="KEGG" id="ffa:FFWV33_16425"/>
<evidence type="ECO:0000256" key="1">
    <source>
        <dbReference type="SAM" id="SignalP"/>
    </source>
</evidence>
<feature type="chain" id="PRO_5015734414" description="Porin" evidence="1">
    <location>
        <begin position="21"/>
        <end position="360"/>
    </location>
</feature>
<keyword evidence="3" id="KW-1185">Reference proteome</keyword>
<dbReference type="InterPro" id="IPR011486">
    <property type="entry name" value="BBP2"/>
</dbReference>
<organism evidence="2 3">
    <name type="scientific">Flavobacterium faecale</name>
    <dbReference type="NCBI Taxonomy" id="1355330"/>
    <lineage>
        <taxon>Bacteria</taxon>
        <taxon>Pseudomonadati</taxon>
        <taxon>Bacteroidota</taxon>
        <taxon>Flavobacteriia</taxon>
        <taxon>Flavobacteriales</taxon>
        <taxon>Flavobacteriaceae</taxon>
        <taxon>Flavobacterium</taxon>
    </lineage>
</organism>
<accession>A0A2S1LH17</accession>
<dbReference type="AlphaFoldDB" id="A0A2S1LH17"/>
<dbReference type="OrthoDB" id="103154at2"/>
<dbReference type="Pfam" id="PF07642">
    <property type="entry name" value="BBP2"/>
    <property type="match status" value="1"/>
</dbReference>
<gene>
    <name evidence="2" type="ORF">FFWV33_16425</name>
</gene>
<proteinExistence type="predicted"/>